<dbReference type="SUPFAM" id="SSF103473">
    <property type="entry name" value="MFS general substrate transporter"/>
    <property type="match status" value="1"/>
</dbReference>
<dbReference type="Pfam" id="PF07690">
    <property type="entry name" value="MFS_1"/>
    <property type="match status" value="1"/>
</dbReference>
<evidence type="ECO:0000256" key="3">
    <source>
        <dbReference type="ARBA" id="ARBA00022989"/>
    </source>
</evidence>
<dbReference type="GO" id="GO:0016020">
    <property type="term" value="C:membrane"/>
    <property type="evidence" value="ECO:0007669"/>
    <property type="project" value="UniProtKB-SubCell"/>
</dbReference>
<dbReference type="PROSITE" id="PS00216">
    <property type="entry name" value="SUGAR_TRANSPORT_1"/>
    <property type="match status" value="1"/>
</dbReference>
<evidence type="ECO:0000256" key="1">
    <source>
        <dbReference type="ARBA" id="ARBA00004141"/>
    </source>
</evidence>
<dbReference type="InterPro" id="IPR011701">
    <property type="entry name" value="MFS"/>
</dbReference>
<dbReference type="EMBL" id="CADCUL010000023">
    <property type="protein sequence ID" value="CAA9365874.1"/>
    <property type="molecule type" value="Genomic_DNA"/>
</dbReference>
<protein>
    <submittedName>
        <fullName evidence="6">Uncharacterized MFS-type transporter</fullName>
    </submittedName>
</protein>
<reference evidence="6" key="1">
    <citation type="submission" date="2020-02" db="EMBL/GenBank/DDBJ databases">
        <authorList>
            <person name="Meier V. D."/>
        </authorList>
    </citation>
    <scope>NUCLEOTIDE SEQUENCE</scope>
    <source>
        <strain evidence="6">AVDCRST_MAG21</strain>
    </source>
</reference>
<proteinExistence type="predicted"/>
<keyword evidence="3 5" id="KW-1133">Transmembrane helix</keyword>
<feature type="transmembrane region" description="Helical" evidence="5">
    <location>
        <begin position="328"/>
        <end position="348"/>
    </location>
</feature>
<dbReference type="InterPro" id="IPR005829">
    <property type="entry name" value="Sugar_transporter_CS"/>
</dbReference>
<keyword evidence="2 5" id="KW-0812">Transmembrane</keyword>
<keyword evidence="4 5" id="KW-0472">Membrane</keyword>
<feature type="transmembrane region" description="Helical" evidence="5">
    <location>
        <begin position="369"/>
        <end position="390"/>
    </location>
</feature>
<evidence type="ECO:0000256" key="4">
    <source>
        <dbReference type="ARBA" id="ARBA00023136"/>
    </source>
</evidence>
<dbReference type="AlphaFoldDB" id="A0A6J4MQD0"/>
<feature type="transmembrane region" description="Helical" evidence="5">
    <location>
        <begin position="271"/>
        <end position="292"/>
    </location>
</feature>
<dbReference type="GO" id="GO:0022857">
    <property type="term" value="F:transmembrane transporter activity"/>
    <property type="evidence" value="ECO:0007669"/>
    <property type="project" value="InterPro"/>
</dbReference>
<dbReference type="PANTHER" id="PTHR23530">
    <property type="entry name" value="TRANSPORT PROTEIN-RELATED"/>
    <property type="match status" value="1"/>
</dbReference>
<evidence type="ECO:0000256" key="2">
    <source>
        <dbReference type="ARBA" id="ARBA00022692"/>
    </source>
</evidence>
<dbReference type="InterPro" id="IPR053160">
    <property type="entry name" value="MFS_DHA3_Transporter"/>
</dbReference>
<feature type="transmembrane region" description="Helical" evidence="5">
    <location>
        <begin position="149"/>
        <end position="169"/>
    </location>
</feature>
<feature type="transmembrane region" description="Helical" evidence="5">
    <location>
        <begin position="76"/>
        <end position="106"/>
    </location>
</feature>
<feature type="transmembrane region" description="Helical" evidence="5">
    <location>
        <begin position="233"/>
        <end position="251"/>
    </location>
</feature>
<feature type="transmembrane region" description="Helical" evidence="5">
    <location>
        <begin position="396"/>
        <end position="417"/>
    </location>
</feature>
<comment type="subcellular location">
    <subcellularLocation>
        <location evidence="1">Membrane</location>
        <topology evidence="1">Multi-pass membrane protein</topology>
    </subcellularLocation>
</comment>
<dbReference type="InterPro" id="IPR036259">
    <property type="entry name" value="MFS_trans_sf"/>
</dbReference>
<organism evidence="6">
    <name type="scientific">uncultured Nocardioidaceae bacterium</name>
    <dbReference type="NCBI Taxonomy" id="253824"/>
    <lineage>
        <taxon>Bacteria</taxon>
        <taxon>Bacillati</taxon>
        <taxon>Actinomycetota</taxon>
        <taxon>Actinomycetes</taxon>
        <taxon>Propionibacteriales</taxon>
        <taxon>Nocardioidaceae</taxon>
        <taxon>environmental samples</taxon>
    </lineage>
</organism>
<feature type="transmembrane region" description="Helical" evidence="5">
    <location>
        <begin position="14"/>
        <end position="37"/>
    </location>
</feature>
<sequence length="427" mass="42556">MTSQPTRHDLTRRYAWLSFLQWLPVGLTIVPLVLLLLDRGFDLGQIAALGAVSAVTVGVLELPTGGLADVVGRRPVLMLSALIHAIALLLLGLAASLTLLVVSAALRGLARALSSGPLEAWYVDAVQASGHRAAADDAYLTTGLARGEFAASFALAVGTVGGGLLPVLVSDLAMPVPGLAVPVLLGAGVEIVRLFVTSGIGDPAGAPGTWWSAVRTVRVTIGSGLHLAGRDALILRLLLVGAATGIALGVLELVTPAWLGQLAANTEWAALAYALLATAGFAADALGAMLAPATRRGLRTPARAAAAATAVALGGALGLMAAPALERLGALLMAGTAYVVVFLGLGIAGPPLGELLHGQVVAGQRATVLSMQSLVFQIAGAGGGLVAGWLTLRGGAAAGFAVAATSMAGALAMLVAAPTGRARSGGQ</sequence>
<gene>
    <name evidence="6" type="ORF">AVDCRST_MAG21-122</name>
</gene>
<dbReference type="Gene3D" id="1.20.1250.20">
    <property type="entry name" value="MFS general substrate transporter like domains"/>
    <property type="match status" value="1"/>
</dbReference>
<feature type="transmembrane region" description="Helical" evidence="5">
    <location>
        <begin position="304"/>
        <end position="322"/>
    </location>
</feature>
<evidence type="ECO:0000313" key="6">
    <source>
        <dbReference type="EMBL" id="CAA9365874.1"/>
    </source>
</evidence>
<feature type="transmembrane region" description="Helical" evidence="5">
    <location>
        <begin position="43"/>
        <end position="64"/>
    </location>
</feature>
<dbReference type="PANTHER" id="PTHR23530:SF1">
    <property type="entry name" value="PERMEASE, MAJOR FACILITATOR SUPERFAMILY-RELATED"/>
    <property type="match status" value="1"/>
</dbReference>
<accession>A0A6J4MQD0</accession>
<name>A0A6J4MQD0_9ACTN</name>
<evidence type="ECO:0000256" key="5">
    <source>
        <dbReference type="SAM" id="Phobius"/>
    </source>
</evidence>